<evidence type="ECO:0000256" key="1">
    <source>
        <dbReference type="SAM" id="MobiDB-lite"/>
    </source>
</evidence>
<feature type="compositionally biased region" description="Basic and acidic residues" evidence="1">
    <location>
        <begin position="1"/>
        <end position="25"/>
    </location>
</feature>
<feature type="compositionally biased region" description="Basic and acidic residues" evidence="1">
    <location>
        <begin position="166"/>
        <end position="182"/>
    </location>
</feature>
<evidence type="ECO:0000313" key="2">
    <source>
        <dbReference type="EMBL" id="OCK74503.1"/>
    </source>
</evidence>
<feature type="non-terminal residue" evidence="2">
    <location>
        <position position="1"/>
    </location>
</feature>
<feature type="region of interest" description="Disordered" evidence="1">
    <location>
        <begin position="1"/>
        <end position="29"/>
    </location>
</feature>
<sequence>SQTQLHFRDTGERHGRRHQAEDPRNRLSSQIRLPGLVMHQTDPHKRHQQILHPTPRVNLAQADVAKQQRLEPPVVGGIEYRDSPGHQEPEYELRRNARECVSQPGNAIPERRSEIRMRHAELSPLEENTARESEKTETDCLVARAGLEAHVEEAVHDRGYGVQEGVHGDSLSRIDGEVDHRAKVPHGSPGSG</sequence>
<dbReference type="EMBL" id="KV745466">
    <property type="protein sequence ID" value="OCK74503.1"/>
    <property type="molecule type" value="Genomic_DNA"/>
</dbReference>
<evidence type="ECO:0000313" key="3">
    <source>
        <dbReference type="Proteomes" id="UP000250266"/>
    </source>
</evidence>
<feature type="region of interest" description="Disordered" evidence="1">
    <location>
        <begin position="156"/>
        <end position="192"/>
    </location>
</feature>
<protein>
    <submittedName>
        <fullName evidence="2">Uncharacterized protein</fullName>
    </submittedName>
</protein>
<reference evidence="2 3" key="1">
    <citation type="journal article" date="2016" name="Nat. Commun.">
        <title>Ectomycorrhizal ecology is imprinted in the genome of the dominant symbiotic fungus Cenococcum geophilum.</title>
        <authorList>
            <consortium name="DOE Joint Genome Institute"/>
            <person name="Peter M."/>
            <person name="Kohler A."/>
            <person name="Ohm R.A."/>
            <person name="Kuo A."/>
            <person name="Krutzmann J."/>
            <person name="Morin E."/>
            <person name="Arend M."/>
            <person name="Barry K.W."/>
            <person name="Binder M."/>
            <person name="Choi C."/>
            <person name="Clum A."/>
            <person name="Copeland A."/>
            <person name="Grisel N."/>
            <person name="Haridas S."/>
            <person name="Kipfer T."/>
            <person name="LaButti K."/>
            <person name="Lindquist E."/>
            <person name="Lipzen A."/>
            <person name="Maire R."/>
            <person name="Meier B."/>
            <person name="Mihaltcheva S."/>
            <person name="Molinier V."/>
            <person name="Murat C."/>
            <person name="Poggeler S."/>
            <person name="Quandt C.A."/>
            <person name="Sperisen C."/>
            <person name="Tritt A."/>
            <person name="Tisserant E."/>
            <person name="Crous P.W."/>
            <person name="Henrissat B."/>
            <person name="Nehls U."/>
            <person name="Egli S."/>
            <person name="Spatafora J.W."/>
            <person name="Grigoriev I.V."/>
            <person name="Martin F.M."/>
        </authorList>
    </citation>
    <scope>NUCLEOTIDE SEQUENCE [LARGE SCALE GENOMIC DNA]</scope>
    <source>
        <strain evidence="2 3">CBS 459.81</strain>
    </source>
</reference>
<accession>A0A8E2DZN0</accession>
<organism evidence="2 3">
    <name type="scientific">Lepidopterella palustris CBS 459.81</name>
    <dbReference type="NCBI Taxonomy" id="1314670"/>
    <lineage>
        <taxon>Eukaryota</taxon>
        <taxon>Fungi</taxon>
        <taxon>Dikarya</taxon>
        <taxon>Ascomycota</taxon>
        <taxon>Pezizomycotina</taxon>
        <taxon>Dothideomycetes</taxon>
        <taxon>Pleosporomycetidae</taxon>
        <taxon>Mytilinidiales</taxon>
        <taxon>Argynnaceae</taxon>
        <taxon>Lepidopterella</taxon>
    </lineage>
</organism>
<proteinExistence type="predicted"/>
<name>A0A8E2DZN0_9PEZI</name>
<dbReference type="Proteomes" id="UP000250266">
    <property type="component" value="Unassembled WGS sequence"/>
</dbReference>
<keyword evidence="3" id="KW-1185">Reference proteome</keyword>
<gene>
    <name evidence="2" type="ORF">K432DRAFT_469386</name>
</gene>
<dbReference type="AlphaFoldDB" id="A0A8E2DZN0"/>